<accession>A0AAV9VRV0</accession>
<protein>
    <submittedName>
        <fullName evidence="1">Uncharacterized protein</fullName>
    </submittedName>
</protein>
<evidence type="ECO:0000313" key="2">
    <source>
        <dbReference type="Proteomes" id="UP001370758"/>
    </source>
</evidence>
<keyword evidence="2" id="KW-1185">Reference proteome</keyword>
<dbReference type="Proteomes" id="UP001370758">
    <property type="component" value="Unassembled WGS sequence"/>
</dbReference>
<reference evidence="1 2" key="1">
    <citation type="submission" date="2023-08" db="EMBL/GenBank/DDBJ databases">
        <authorList>
            <person name="Palmer J.M."/>
        </authorList>
    </citation>
    <scope>NUCLEOTIDE SEQUENCE [LARGE SCALE GENOMIC DNA]</scope>
    <source>
        <strain evidence="1 2">TWF481</strain>
    </source>
</reference>
<evidence type="ECO:0000313" key="1">
    <source>
        <dbReference type="EMBL" id="KAK6495542.1"/>
    </source>
</evidence>
<sequence length="80" mass="8503">MSSPSGSANGPISSMVRKEAVGRNSGFDWYGPAQGAYAYLKLASCQNFSLIEDIFTETAPYSRTVRMLSGKADSLDCLAG</sequence>
<name>A0AAV9VRV0_9PEZI</name>
<dbReference type="AlphaFoldDB" id="A0AAV9VRV0"/>
<gene>
    <name evidence="1" type="ORF">TWF481_002591</name>
</gene>
<organism evidence="1 2">
    <name type="scientific">Arthrobotrys musiformis</name>
    <dbReference type="NCBI Taxonomy" id="47236"/>
    <lineage>
        <taxon>Eukaryota</taxon>
        <taxon>Fungi</taxon>
        <taxon>Dikarya</taxon>
        <taxon>Ascomycota</taxon>
        <taxon>Pezizomycotina</taxon>
        <taxon>Orbiliomycetes</taxon>
        <taxon>Orbiliales</taxon>
        <taxon>Orbiliaceae</taxon>
        <taxon>Arthrobotrys</taxon>
    </lineage>
</organism>
<dbReference type="EMBL" id="JAVHJL010000012">
    <property type="protein sequence ID" value="KAK6495542.1"/>
    <property type="molecule type" value="Genomic_DNA"/>
</dbReference>
<comment type="caution">
    <text evidence="1">The sequence shown here is derived from an EMBL/GenBank/DDBJ whole genome shotgun (WGS) entry which is preliminary data.</text>
</comment>
<proteinExistence type="predicted"/>